<evidence type="ECO:0000256" key="2">
    <source>
        <dbReference type="ARBA" id="ARBA00022801"/>
    </source>
</evidence>
<feature type="chain" id="PRO_5015114683" evidence="7">
    <location>
        <begin position="23"/>
        <end position="592"/>
    </location>
</feature>
<dbReference type="CDD" id="cd18833">
    <property type="entry name" value="GH43_PcXyl-like"/>
    <property type="match status" value="1"/>
</dbReference>
<dbReference type="Pfam" id="PF04616">
    <property type="entry name" value="Glyco_hydro_43"/>
    <property type="match status" value="1"/>
</dbReference>
<comment type="caution">
    <text evidence="9">The sequence shown here is derived from an EMBL/GenBank/DDBJ whole genome shotgun (WGS) entry which is preliminary data.</text>
</comment>
<keyword evidence="10" id="KW-1185">Reference proteome</keyword>
<evidence type="ECO:0000256" key="7">
    <source>
        <dbReference type="SAM" id="SignalP"/>
    </source>
</evidence>
<dbReference type="Gene3D" id="2.60.120.200">
    <property type="match status" value="1"/>
</dbReference>
<feature type="active site" description="Proton donor" evidence="4">
    <location>
        <position position="213"/>
    </location>
</feature>
<dbReference type="InterPro" id="IPR013320">
    <property type="entry name" value="ConA-like_dom_sf"/>
</dbReference>
<evidence type="ECO:0000256" key="1">
    <source>
        <dbReference type="ARBA" id="ARBA00009865"/>
    </source>
</evidence>
<dbReference type="Gene3D" id="2.115.10.20">
    <property type="entry name" value="Glycosyl hydrolase domain, family 43"/>
    <property type="match status" value="1"/>
</dbReference>
<dbReference type="InParanoid" id="A0A2P5I9K7"/>
<organism evidence="9 10">
    <name type="scientific">Diaporthe helianthi</name>
    <dbReference type="NCBI Taxonomy" id="158607"/>
    <lineage>
        <taxon>Eukaryota</taxon>
        <taxon>Fungi</taxon>
        <taxon>Dikarya</taxon>
        <taxon>Ascomycota</taxon>
        <taxon>Pezizomycotina</taxon>
        <taxon>Sordariomycetes</taxon>
        <taxon>Sordariomycetidae</taxon>
        <taxon>Diaporthales</taxon>
        <taxon>Diaporthaceae</taxon>
        <taxon>Diaporthe</taxon>
    </lineage>
</organism>
<dbReference type="PANTHER" id="PTHR42812:SF17">
    <property type="entry name" value="BETA-XYLOSIDASE C-TERMINAL CONCANAVALIN A-LIKE DOMAIN-CONTAINING PROTEIN-RELATED"/>
    <property type="match status" value="1"/>
</dbReference>
<dbReference type="GO" id="GO:0005975">
    <property type="term" value="P:carbohydrate metabolic process"/>
    <property type="evidence" value="ECO:0007669"/>
    <property type="project" value="InterPro"/>
</dbReference>
<dbReference type="EMBL" id="MAVT02000131">
    <property type="protein sequence ID" value="POS79189.1"/>
    <property type="molecule type" value="Genomic_DNA"/>
</dbReference>
<evidence type="ECO:0000259" key="8">
    <source>
        <dbReference type="Pfam" id="PF17851"/>
    </source>
</evidence>
<dbReference type="SUPFAM" id="SSF75005">
    <property type="entry name" value="Arabinanase/levansucrase/invertase"/>
    <property type="match status" value="1"/>
</dbReference>
<dbReference type="SUPFAM" id="SSF49899">
    <property type="entry name" value="Concanavalin A-like lectins/glucanases"/>
    <property type="match status" value="1"/>
</dbReference>
<protein>
    <submittedName>
        <fullName evidence="9">Beta-xylosidase</fullName>
    </submittedName>
</protein>
<evidence type="ECO:0000256" key="3">
    <source>
        <dbReference type="ARBA" id="ARBA00023295"/>
    </source>
</evidence>
<dbReference type="Pfam" id="PF17851">
    <property type="entry name" value="GH43_C2"/>
    <property type="match status" value="1"/>
</dbReference>
<feature type="site" description="Important for catalytic activity, responsible for pKa modulation of the active site Glu and correct orientation of both the proton donor and substrate" evidence="5">
    <location>
        <position position="160"/>
    </location>
</feature>
<evidence type="ECO:0000313" key="10">
    <source>
        <dbReference type="Proteomes" id="UP000094444"/>
    </source>
</evidence>
<dbReference type="AlphaFoldDB" id="A0A2P5I9K7"/>
<feature type="domain" description="Beta-xylosidase C-terminal Concanavalin A-like" evidence="8">
    <location>
        <begin position="355"/>
        <end position="584"/>
    </location>
</feature>
<evidence type="ECO:0000256" key="4">
    <source>
        <dbReference type="PIRSR" id="PIRSR606710-1"/>
    </source>
</evidence>
<evidence type="ECO:0000256" key="5">
    <source>
        <dbReference type="PIRSR" id="PIRSR606710-2"/>
    </source>
</evidence>
<evidence type="ECO:0000256" key="6">
    <source>
        <dbReference type="RuleBase" id="RU361187"/>
    </source>
</evidence>
<name>A0A2P5I9K7_DIAHE</name>
<feature type="signal peptide" evidence="7">
    <location>
        <begin position="1"/>
        <end position="22"/>
    </location>
</feature>
<comment type="similarity">
    <text evidence="1 6">Belongs to the glycosyl hydrolase 43 family.</text>
</comment>
<accession>A0A2P5I9K7</accession>
<dbReference type="Proteomes" id="UP000094444">
    <property type="component" value="Unassembled WGS sequence"/>
</dbReference>
<sequence>MPRFANSLCYLLVVSFSGLAEAENSTFNNPILLGFHPDPSCIFVPEWDDTFFCASSSFNAFPGIPIHASKDLQNWKLIAHVLNREEQLPELAYTNRSTAGIWAPTLRYRDDTFWLVTTLVEDDRAADDVTRWDNIIFKSTDIYEPSSWTNAVHFKFQGYDTEPFWDDDGKTYIVGSHAFKVYPGLEIAEANLETGEVGAWQNLWNGTGGAAPEGPHLYRKDGWYYLLVAEGGTGMKHMVTMARSRDLLGPYESDPANPVLTNANTTSYFQTVGHADLFQDQAGNWWGVALSTRSGPGDTYYPMGRETVMTAVTWDEGEFPVWTNISGQVNGWALPAVNKEIGGSGPFIDQGDDVDFAPGSALPAHFTYWRYPNQDSFAVSPDGHPNTLRLSPSKLNLTALNGNYAGPDLGGQTFVGRRQQDTLFTYRVDLDYAPVGVEEEAGVSVFLTQNHHLDMGVVLLPASESTTAFPGTTGSDSEPVDDPAELIPQVRFRGISSVAVPETVVAPVPSAWRGSPLGLEIKAINMTHYSFSVGPSDSRSLMQTLVTSSSDAVSWGFTGVILGVYCTTNGGDGNAPAYFSKWQYIPQGQYRD</sequence>
<dbReference type="GO" id="GO:0004553">
    <property type="term" value="F:hydrolase activity, hydrolyzing O-glycosyl compounds"/>
    <property type="evidence" value="ECO:0007669"/>
    <property type="project" value="InterPro"/>
</dbReference>
<dbReference type="InterPro" id="IPR006710">
    <property type="entry name" value="Glyco_hydro_43"/>
</dbReference>
<keyword evidence="7" id="KW-0732">Signal</keyword>
<evidence type="ECO:0000313" key="9">
    <source>
        <dbReference type="EMBL" id="POS79189.1"/>
    </source>
</evidence>
<feature type="active site" description="Proton acceptor" evidence="4">
    <location>
        <position position="38"/>
    </location>
</feature>
<dbReference type="InterPro" id="IPR051795">
    <property type="entry name" value="Glycosyl_Hydrlase_43"/>
</dbReference>
<dbReference type="STRING" id="158607.A0A2P5I9K7"/>
<keyword evidence="3 6" id="KW-0326">Glycosidase</keyword>
<gene>
    <name evidence="9" type="ORF">DHEL01_v202412</name>
</gene>
<dbReference type="OrthoDB" id="2139957at2759"/>
<dbReference type="InterPro" id="IPR041542">
    <property type="entry name" value="GH43_C2"/>
</dbReference>
<reference evidence="9" key="1">
    <citation type="submission" date="2017-09" db="EMBL/GenBank/DDBJ databases">
        <title>Polyketide synthases of a Diaporthe helianthi virulent isolate.</title>
        <authorList>
            <person name="Baroncelli R."/>
        </authorList>
    </citation>
    <scope>NUCLEOTIDE SEQUENCE [LARGE SCALE GENOMIC DNA]</scope>
    <source>
        <strain evidence="9">7/96</strain>
    </source>
</reference>
<keyword evidence="2 6" id="KW-0378">Hydrolase</keyword>
<dbReference type="PANTHER" id="PTHR42812">
    <property type="entry name" value="BETA-XYLOSIDASE"/>
    <property type="match status" value="1"/>
</dbReference>
<proteinExistence type="inferred from homology"/>
<dbReference type="InterPro" id="IPR023296">
    <property type="entry name" value="Glyco_hydro_beta-prop_sf"/>
</dbReference>